<dbReference type="AlphaFoldDB" id="A0AB34IPU0"/>
<dbReference type="Pfam" id="PF01762">
    <property type="entry name" value="Galactosyl_T"/>
    <property type="match status" value="1"/>
</dbReference>
<dbReference type="PANTHER" id="PTHR11214">
    <property type="entry name" value="BETA-1,3-N-ACETYLGLUCOSAMINYLTRANSFERASE"/>
    <property type="match status" value="1"/>
</dbReference>
<keyword evidence="5" id="KW-0812">Transmembrane</keyword>
<comment type="caution">
    <text evidence="12">The sequence shown here is derived from an EMBL/GenBank/DDBJ whole genome shotgun (WGS) entry which is preliminary data.</text>
</comment>
<evidence type="ECO:0000256" key="5">
    <source>
        <dbReference type="ARBA" id="ARBA00022692"/>
    </source>
</evidence>
<dbReference type="PANTHER" id="PTHR11214:SF3">
    <property type="entry name" value="BETA-1,3-GALACTOSYLTRANSFERASE 6"/>
    <property type="match status" value="1"/>
</dbReference>
<evidence type="ECO:0000256" key="6">
    <source>
        <dbReference type="ARBA" id="ARBA00022968"/>
    </source>
</evidence>
<evidence type="ECO:0000256" key="11">
    <source>
        <dbReference type="SAM" id="MobiDB-lite"/>
    </source>
</evidence>
<name>A0AB34IPU0_PRYPA</name>
<keyword evidence="9" id="KW-0472">Membrane</keyword>
<keyword evidence="6" id="KW-0735">Signal-anchor</keyword>
<evidence type="ECO:0000313" key="12">
    <source>
        <dbReference type="EMBL" id="KAL1503576.1"/>
    </source>
</evidence>
<accession>A0AB34IPU0</accession>
<evidence type="ECO:0000256" key="10">
    <source>
        <dbReference type="RuleBase" id="RU363063"/>
    </source>
</evidence>
<comment type="similarity">
    <text evidence="2 10">Belongs to the glycosyltransferase 31 family.</text>
</comment>
<comment type="subcellular location">
    <subcellularLocation>
        <location evidence="1 10">Golgi apparatus membrane</location>
        <topology evidence="1 10">Single-pass type II membrane protein</topology>
    </subcellularLocation>
</comment>
<sequence>MSLTTTSDEMLRAFSRALDGPAQPDEARRYRIVQGERVCGWSCDASSPYFAQDGHLCPAECRARHGASLQSPPRLPRAAASRAASPPSPELIADVCPTPPPPPPPRGGGVATCADDGAALGRAGVWLLVGVQTAPSHAARREGVRASWKRFEAEVGGALVCFLIGRRGLDAPTRARLDEEGRAHGDILFLEEATDAGVPTIKGYHWWRAAAKLLPPEGSTRGIRIAAKVDDDSFLHIGNLAADMQRLHCARYLHYGSMGFTGYDPSIWRLCGWSWQPKGGNYRKEHCARKGAYPPFPFMNGALELLSAPLVRYVAESPEVAAFVKRAEAAVEARKAAGWGMSLKRGQLGPRVWRQNEDVALGFWLSRAERRGLFNITWVRINDRAINMACISTKGMYQRPRNDTISVHFLKKPAGGVYLWGLYHGVPHTAENCTRWVWHDNCREPVKKSSAAWCAKYKHKVDTSFESAPLRAEDKKAARRASHIKRIP</sequence>
<evidence type="ECO:0000256" key="3">
    <source>
        <dbReference type="ARBA" id="ARBA00022676"/>
    </source>
</evidence>
<proteinExistence type="inferred from homology"/>
<evidence type="ECO:0000313" key="13">
    <source>
        <dbReference type="Proteomes" id="UP001515480"/>
    </source>
</evidence>
<dbReference type="GO" id="GO:0008378">
    <property type="term" value="F:galactosyltransferase activity"/>
    <property type="evidence" value="ECO:0007669"/>
    <property type="project" value="TreeGrafter"/>
</dbReference>
<keyword evidence="7" id="KW-1133">Transmembrane helix</keyword>
<dbReference type="EC" id="2.4.1.-" evidence="10"/>
<evidence type="ECO:0000256" key="2">
    <source>
        <dbReference type="ARBA" id="ARBA00008661"/>
    </source>
</evidence>
<organism evidence="12 13">
    <name type="scientific">Prymnesium parvum</name>
    <name type="common">Toxic golden alga</name>
    <dbReference type="NCBI Taxonomy" id="97485"/>
    <lineage>
        <taxon>Eukaryota</taxon>
        <taxon>Haptista</taxon>
        <taxon>Haptophyta</taxon>
        <taxon>Prymnesiophyceae</taxon>
        <taxon>Prymnesiales</taxon>
        <taxon>Prymnesiaceae</taxon>
        <taxon>Prymnesium</taxon>
    </lineage>
</organism>
<dbReference type="EMBL" id="JBGBPQ010000021">
    <property type="protein sequence ID" value="KAL1503576.1"/>
    <property type="molecule type" value="Genomic_DNA"/>
</dbReference>
<evidence type="ECO:0000256" key="7">
    <source>
        <dbReference type="ARBA" id="ARBA00022989"/>
    </source>
</evidence>
<feature type="compositionally biased region" description="Low complexity" evidence="11">
    <location>
        <begin position="76"/>
        <end position="85"/>
    </location>
</feature>
<evidence type="ECO:0000256" key="8">
    <source>
        <dbReference type="ARBA" id="ARBA00023034"/>
    </source>
</evidence>
<keyword evidence="8 10" id="KW-0333">Golgi apparatus</keyword>
<evidence type="ECO:0000256" key="1">
    <source>
        <dbReference type="ARBA" id="ARBA00004323"/>
    </source>
</evidence>
<gene>
    <name evidence="12" type="ORF">AB1Y20_012054</name>
</gene>
<dbReference type="Proteomes" id="UP001515480">
    <property type="component" value="Unassembled WGS sequence"/>
</dbReference>
<feature type="region of interest" description="Disordered" evidence="11">
    <location>
        <begin position="67"/>
        <end position="89"/>
    </location>
</feature>
<dbReference type="InterPro" id="IPR002659">
    <property type="entry name" value="Glyco_trans_31"/>
</dbReference>
<evidence type="ECO:0000256" key="4">
    <source>
        <dbReference type="ARBA" id="ARBA00022679"/>
    </source>
</evidence>
<evidence type="ECO:0000256" key="9">
    <source>
        <dbReference type="ARBA" id="ARBA00023136"/>
    </source>
</evidence>
<reference evidence="12 13" key="1">
    <citation type="journal article" date="2024" name="Science">
        <title>Giant polyketide synthase enzymes in the biosynthesis of giant marine polyether toxins.</title>
        <authorList>
            <person name="Fallon T.R."/>
            <person name="Shende V.V."/>
            <person name="Wierzbicki I.H."/>
            <person name="Pendleton A.L."/>
            <person name="Watervoot N.F."/>
            <person name="Auber R.P."/>
            <person name="Gonzalez D.J."/>
            <person name="Wisecaver J.H."/>
            <person name="Moore B.S."/>
        </authorList>
    </citation>
    <scope>NUCLEOTIDE SEQUENCE [LARGE SCALE GENOMIC DNA]</scope>
    <source>
        <strain evidence="12 13">12B1</strain>
    </source>
</reference>
<protein>
    <recommendedName>
        <fullName evidence="10">Hexosyltransferase</fullName>
        <ecNumber evidence="10">2.4.1.-</ecNumber>
    </recommendedName>
</protein>
<keyword evidence="3 10" id="KW-0328">Glycosyltransferase</keyword>
<keyword evidence="4" id="KW-0808">Transferase</keyword>
<keyword evidence="13" id="KW-1185">Reference proteome</keyword>
<dbReference type="GO" id="GO:0000139">
    <property type="term" value="C:Golgi membrane"/>
    <property type="evidence" value="ECO:0007669"/>
    <property type="project" value="UniProtKB-SubCell"/>
</dbReference>